<dbReference type="Gene3D" id="2.40.240.20">
    <property type="entry name" value="Hypothetical PUA domain-like, domain 1"/>
    <property type="match status" value="1"/>
</dbReference>
<comment type="catalytic activity">
    <reaction evidence="12">
        <text>uridine(1498) in 16S rRNA + S-adenosyl-L-methionine = N(3)-methyluridine(1498) in 16S rRNA + S-adenosyl-L-homocysteine + H(+)</text>
        <dbReference type="Rhea" id="RHEA:42920"/>
        <dbReference type="Rhea" id="RHEA-COMP:10283"/>
        <dbReference type="Rhea" id="RHEA-COMP:10284"/>
        <dbReference type="ChEBI" id="CHEBI:15378"/>
        <dbReference type="ChEBI" id="CHEBI:57856"/>
        <dbReference type="ChEBI" id="CHEBI:59789"/>
        <dbReference type="ChEBI" id="CHEBI:65315"/>
        <dbReference type="ChEBI" id="CHEBI:74502"/>
        <dbReference type="EC" id="2.1.1.193"/>
    </reaction>
</comment>
<evidence type="ECO:0000256" key="5">
    <source>
        <dbReference type="ARBA" id="ARBA00022490"/>
    </source>
</evidence>
<sequence>MAAPVFVADPGVLDARPHRLVLSGNEGRHAVSVVRLSPGELVDVVDGAGVRAHAVVVAARKPDVLEVEIRSYDVDPEPHPRITVVQALPKSDRSERTIEVLTEVGVDRIVPWSASRCVTQWKDAKGRDKWVATARESAKQSRRSRFPEIGALASTKAVLQLIAESSCVLVLHESGSVALADIDIPQVGDIALVVGPEGGISPEELEAMVAAGGVPTRMGPTVLRTSTAGAVAAGVVLARSGRWQDLTS</sequence>
<evidence type="ECO:0000256" key="3">
    <source>
        <dbReference type="ARBA" id="ARBA00012328"/>
    </source>
</evidence>
<keyword evidence="6" id="KW-0698">rRNA processing</keyword>
<reference evidence="15" key="1">
    <citation type="submission" date="2020-05" db="EMBL/GenBank/DDBJ databases">
        <authorList>
            <person name="Chiriac C."/>
            <person name="Salcher M."/>
            <person name="Ghai R."/>
            <person name="Kavagutti S V."/>
        </authorList>
    </citation>
    <scope>NUCLEOTIDE SEQUENCE</scope>
</reference>
<dbReference type="SUPFAM" id="SSF88697">
    <property type="entry name" value="PUA domain-like"/>
    <property type="match status" value="1"/>
</dbReference>
<dbReference type="Pfam" id="PF20260">
    <property type="entry name" value="PUA_4"/>
    <property type="match status" value="1"/>
</dbReference>
<keyword evidence="5" id="KW-0963">Cytoplasm</keyword>
<dbReference type="Pfam" id="PF04452">
    <property type="entry name" value="Methyltrans_RNA"/>
    <property type="match status" value="1"/>
</dbReference>
<evidence type="ECO:0000256" key="1">
    <source>
        <dbReference type="ARBA" id="ARBA00004496"/>
    </source>
</evidence>
<dbReference type="InterPro" id="IPR015947">
    <property type="entry name" value="PUA-like_sf"/>
</dbReference>
<evidence type="ECO:0000259" key="13">
    <source>
        <dbReference type="Pfam" id="PF04452"/>
    </source>
</evidence>
<keyword evidence="9" id="KW-0949">S-adenosyl-L-methionine</keyword>
<evidence type="ECO:0000256" key="10">
    <source>
        <dbReference type="ARBA" id="ARBA00025699"/>
    </source>
</evidence>
<accession>A0A6J7GZ82</accession>
<dbReference type="Gene3D" id="3.40.1280.10">
    <property type="match status" value="1"/>
</dbReference>
<name>A0A6J7GZ82_9ZZZZ</name>
<evidence type="ECO:0000256" key="8">
    <source>
        <dbReference type="ARBA" id="ARBA00022679"/>
    </source>
</evidence>
<dbReference type="EMBL" id="CAFBMR010000035">
    <property type="protein sequence ID" value="CAB4913957.1"/>
    <property type="molecule type" value="Genomic_DNA"/>
</dbReference>
<dbReference type="InterPro" id="IPR029028">
    <property type="entry name" value="Alpha/beta_knot_MTases"/>
</dbReference>
<gene>
    <name evidence="15" type="ORF">UFOPK3610_00998</name>
</gene>
<comment type="similarity">
    <text evidence="2">Belongs to the RNA methyltransferase RsmE family.</text>
</comment>
<comment type="function">
    <text evidence="10">Specifically methylates the N3 position of the uracil ring of uridine 1498 (m3U1498) in 16S rRNA. Acts on the fully assembled 30S ribosomal subunit.</text>
</comment>
<keyword evidence="8" id="KW-0808">Transferase</keyword>
<evidence type="ECO:0000256" key="9">
    <source>
        <dbReference type="ARBA" id="ARBA00022691"/>
    </source>
</evidence>
<evidence type="ECO:0000259" key="14">
    <source>
        <dbReference type="Pfam" id="PF20260"/>
    </source>
</evidence>
<feature type="domain" description="Ribosomal RNA small subunit methyltransferase E PUA-like" evidence="14">
    <location>
        <begin position="22"/>
        <end position="61"/>
    </location>
</feature>
<evidence type="ECO:0000256" key="4">
    <source>
        <dbReference type="ARBA" id="ARBA00013673"/>
    </source>
</evidence>
<organism evidence="15">
    <name type="scientific">freshwater metagenome</name>
    <dbReference type="NCBI Taxonomy" id="449393"/>
    <lineage>
        <taxon>unclassified sequences</taxon>
        <taxon>metagenomes</taxon>
        <taxon>ecological metagenomes</taxon>
    </lineage>
</organism>
<evidence type="ECO:0000256" key="7">
    <source>
        <dbReference type="ARBA" id="ARBA00022603"/>
    </source>
</evidence>
<dbReference type="GO" id="GO:0070475">
    <property type="term" value="P:rRNA base methylation"/>
    <property type="evidence" value="ECO:0007669"/>
    <property type="project" value="TreeGrafter"/>
</dbReference>
<dbReference type="GO" id="GO:0070042">
    <property type="term" value="F:rRNA (uridine-N3-)-methyltransferase activity"/>
    <property type="evidence" value="ECO:0007669"/>
    <property type="project" value="TreeGrafter"/>
</dbReference>
<feature type="domain" description="Ribosomal RNA small subunit methyltransferase E methyltransferase" evidence="13">
    <location>
        <begin position="79"/>
        <end position="236"/>
    </location>
</feature>
<evidence type="ECO:0000313" key="15">
    <source>
        <dbReference type="EMBL" id="CAB4913957.1"/>
    </source>
</evidence>
<dbReference type="InterPro" id="IPR006700">
    <property type="entry name" value="RsmE"/>
</dbReference>
<dbReference type="AlphaFoldDB" id="A0A6J7GZ82"/>
<dbReference type="FunFam" id="3.40.1280.10:FF:000023">
    <property type="entry name" value="Ribosomal RNA small subunit methyltransferase E"/>
    <property type="match status" value="1"/>
</dbReference>
<dbReference type="InterPro" id="IPR046886">
    <property type="entry name" value="RsmE_MTase_dom"/>
</dbReference>
<dbReference type="PANTHER" id="PTHR30027">
    <property type="entry name" value="RIBOSOMAL RNA SMALL SUBUNIT METHYLTRANSFERASE E"/>
    <property type="match status" value="1"/>
</dbReference>
<dbReference type="CDD" id="cd18084">
    <property type="entry name" value="RsmE-like"/>
    <property type="match status" value="1"/>
</dbReference>
<dbReference type="PANTHER" id="PTHR30027:SF3">
    <property type="entry name" value="16S RRNA (URACIL(1498)-N(3))-METHYLTRANSFERASE"/>
    <property type="match status" value="1"/>
</dbReference>
<dbReference type="InterPro" id="IPR046887">
    <property type="entry name" value="RsmE_PUA-like"/>
</dbReference>
<evidence type="ECO:0000256" key="2">
    <source>
        <dbReference type="ARBA" id="ARBA00005528"/>
    </source>
</evidence>
<comment type="subcellular location">
    <subcellularLocation>
        <location evidence="1">Cytoplasm</location>
    </subcellularLocation>
</comment>
<evidence type="ECO:0000256" key="6">
    <source>
        <dbReference type="ARBA" id="ARBA00022552"/>
    </source>
</evidence>
<dbReference type="InterPro" id="IPR029026">
    <property type="entry name" value="tRNA_m1G_MTases_N"/>
</dbReference>
<evidence type="ECO:0000256" key="11">
    <source>
        <dbReference type="ARBA" id="ARBA00033196"/>
    </source>
</evidence>
<proteinExistence type="inferred from homology"/>
<dbReference type="EC" id="2.1.1.193" evidence="3"/>
<dbReference type="SUPFAM" id="SSF75217">
    <property type="entry name" value="alpha/beta knot"/>
    <property type="match status" value="1"/>
</dbReference>
<protein>
    <recommendedName>
        <fullName evidence="4">Ribosomal RNA small subunit methyltransferase E</fullName>
        <ecNumber evidence="3">2.1.1.193</ecNumber>
    </recommendedName>
    <alternativeName>
        <fullName evidence="11">16S rRNA m3U1498 methyltransferase</fullName>
    </alternativeName>
</protein>
<evidence type="ECO:0000256" key="12">
    <source>
        <dbReference type="ARBA" id="ARBA00047944"/>
    </source>
</evidence>
<dbReference type="GO" id="GO:0005737">
    <property type="term" value="C:cytoplasm"/>
    <property type="evidence" value="ECO:0007669"/>
    <property type="project" value="UniProtKB-SubCell"/>
</dbReference>
<dbReference type="PIRSF" id="PIRSF015601">
    <property type="entry name" value="MTase_slr0722"/>
    <property type="match status" value="1"/>
</dbReference>
<dbReference type="NCBIfam" id="NF008693">
    <property type="entry name" value="PRK11713.2-3"/>
    <property type="match status" value="1"/>
</dbReference>
<keyword evidence="7" id="KW-0489">Methyltransferase</keyword>
<dbReference type="NCBIfam" id="TIGR00046">
    <property type="entry name" value="RsmE family RNA methyltransferase"/>
    <property type="match status" value="1"/>
</dbReference>